<dbReference type="EMBL" id="CP045857">
    <property type="protein sequence ID" value="QIJ05962.1"/>
    <property type="molecule type" value="Genomic_DNA"/>
</dbReference>
<evidence type="ECO:0000313" key="3">
    <source>
        <dbReference type="Proteomes" id="UP000502117"/>
    </source>
</evidence>
<feature type="transmembrane region" description="Helical" evidence="1">
    <location>
        <begin position="79"/>
        <end position="97"/>
    </location>
</feature>
<keyword evidence="1" id="KW-1133">Transmembrane helix</keyword>
<dbReference type="GeneID" id="99801737"/>
<keyword evidence="1" id="KW-0472">Membrane</keyword>
<evidence type="ECO:0000313" key="2">
    <source>
        <dbReference type="EMBL" id="QIJ05962.1"/>
    </source>
</evidence>
<dbReference type="Proteomes" id="UP000502117">
    <property type="component" value="Chromosome"/>
</dbReference>
<dbReference type="AlphaFoldDB" id="A0A6G7LW14"/>
<dbReference type="KEGG" id="schk:GII14_18605"/>
<gene>
    <name evidence="2" type="ORF">GII14_18605</name>
</gene>
<evidence type="ECO:0000256" key="1">
    <source>
        <dbReference type="SAM" id="Phobius"/>
    </source>
</evidence>
<protein>
    <submittedName>
        <fullName evidence="2">Uncharacterized protein</fullName>
    </submittedName>
</protein>
<dbReference type="RefSeq" id="WP_165565653.1">
    <property type="nucleotide sequence ID" value="NZ_CP045857.1"/>
</dbReference>
<organism evidence="2 3">
    <name type="scientific">Shewanella chilikensis</name>
    <dbReference type="NCBI Taxonomy" id="558541"/>
    <lineage>
        <taxon>Bacteria</taxon>
        <taxon>Pseudomonadati</taxon>
        <taxon>Pseudomonadota</taxon>
        <taxon>Gammaproteobacteria</taxon>
        <taxon>Alteromonadales</taxon>
        <taxon>Shewanellaceae</taxon>
        <taxon>Shewanella</taxon>
    </lineage>
</organism>
<keyword evidence="1" id="KW-0812">Transmembrane</keyword>
<reference evidence="2 3" key="1">
    <citation type="submission" date="2019-11" db="EMBL/GenBank/DDBJ databases">
        <title>Complete Genome Sequence of Shewanella chilikensis Strain DC57, Isolated from Corroded Seal Rings at a floating production facility in Australia.</title>
        <authorList>
            <person name="Salgar-Chaparro S.J."/>
            <person name="Castillo-Villamizar G.A."/>
            <person name="Poehlein A."/>
            <person name="Daniel R."/>
            <person name="Machuca L."/>
        </authorList>
    </citation>
    <scope>NUCLEOTIDE SEQUENCE [LARGE SCALE GENOMIC DNA]</scope>
    <source>
        <strain evidence="2 3">DC57</strain>
    </source>
</reference>
<name>A0A6G7LW14_9GAMM</name>
<sequence length="101" mass="11673">MAESTFLFLCSVVLSLWVRACLKLHKLTQTNQDKNRTFWGQIGQQLGDYDLYMGILFGKAERHSLYHSELAALITEIRAAFKLAIWAILLFILYLIFNFGL</sequence>
<accession>A0A6G7LW14</accession>
<proteinExistence type="predicted"/>